<dbReference type="Proteomes" id="UP001225356">
    <property type="component" value="Unassembled WGS sequence"/>
</dbReference>
<dbReference type="RefSeq" id="WP_307569383.1">
    <property type="nucleotide sequence ID" value="NZ_JAUSQU010000003.1"/>
</dbReference>
<gene>
    <name evidence="9" type="ORF">J2853_009688</name>
</gene>
<protein>
    <submittedName>
        <fullName evidence="9">MFS family permease</fullName>
    </submittedName>
</protein>
<feature type="transmembrane region" description="Helical" evidence="7">
    <location>
        <begin position="127"/>
        <end position="148"/>
    </location>
</feature>
<keyword evidence="3 7" id="KW-0812">Transmembrane</keyword>
<dbReference type="InterPro" id="IPR036259">
    <property type="entry name" value="MFS_trans_sf"/>
</dbReference>
<dbReference type="InterPro" id="IPR020846">
    <property type="entry name" value="MFS_dom"/>
</dbReference>
<evidence type="ECO:0000313" key="10">
    <source>
        <dbReference type="Proteomes" id="UP001225356"/>
    </source>
</evidence>
<evidence type="ECO:0000259" key="8">
    <source>
        <dbReference type="PROSITE" id="PS50850"/>
    </source>
</evidence>
<feature type="region of interest" description="Disordered" evidence="6">
    <location>
        <begin position="239"/>
        <end position="261"/>
    </location>
</feature>
<dbReference type="PANTHER" id="PTHR23501">
    <property type="entry name" value="MAJOR FACILITATOR SUPERFAMILY"/>
    <property type="match status" value="1"/>
</dbReference>
<keyword evidence="2" id="KW-0813">Transport</keyword>
<dbReference type="Gene3D" id="1.20.1250.20">
    <property type="entry name" value="MFS general substrate transporter like domains"/>
    <property type="match status" value="1"/>
</dbReference>
<dbReference type="SUPFAM" id="SSF103473">
    <property type="entry name" value="MFS general substrate transporter"/>
    <property type="match status" value="1"/>
</dbReference>
<evidence type="ECO:0000256" key="4">
    <source>
        <dbReference type="ARBA" id="ARBA00022989"/>
    </source>
</evidence>
<accession>A0ABT9QUF3</accession>
<dbReference type="EMBL" id="JAUSQU010000003">
    <property type="protein sequence ID" value="MDP9850392.1"/>
    <property type="molecule type" value="Genomic_DNA"/>
</dbReference>
<evidence type="ECO:0000256" key="7">
    <source>
        <dbReference type="SAM" id="Phobius"/>
    </source>
</evidence>
<reference evidence="9 10" key="1">
    <citation type="submission" date="2023-07" db="EMBL/GenBank/DDBJ databases">
        <title>Sequencing the genomes of 1000 actinobacteria strains.</title>
        <authorList>
            <person name="Klenk H.-P."/>
        </authorList>
    </citation>
    <scope>NUCLEOTIDE SEQUENCE [LARGE SCALE GENOMIC DNA]</scope>
    <source>
        <strain evidence="9 10">DSM 46740</strain>
    </source>
</reference>
<evidence type="ECO:0000256" key="2">
    <source>
        <dbReference type="ARBA" id="ARBA00022448"/>
    </source>
</evidence>
<keyword evidence="10" id="KW-1185">Reference proteome</keyword>
<name>A0ABT9QUF3_9ACTN</name>
<evidence type="ECO:0000256" key="1">
    <source>
        <dbReference type="ARBA" id="ARBA00004429"/>
    </source>
</evidence>
<feature type="transmembrane region" description="Helical" evidence="7">
    <location>
        <begin position="66"/>
        <end position="90"/>
    </location>
</feature>
<evidence type="ECO:0000256" key="5">
    <source>
        <dbReference type="ARBA" id="ARBA00023136"/>
    </source>
</evidence>
<evidence type="ECO:0000313" key="9">
    <source>
        <dbReference type="EMBL" id="MDP9850392.1"/>
    </source>
</evidence>
<keyword evidence="5 7" id="KW-0472">Membrane</keyword>
<dbReference type="PANTHER" id="PTHR23501:SF191">
    <property type="entry name" value="VACUOLAR BASIC AMINO ACID TRANSPORTER 4"/>
    <property type="match status" value="1"/>
</dbReference>
<feature type="transmembrane region" description="Helical" evidence="7">
    <location>
        <begin position="154"/>
        <end position="173"/>
    </location>
</feature>
<sequence length="261" mass="27328">MSITGQGAVLGDVVAITQGLPRMIAELQPAQEFQLAASWIGLAYIAGFVVMLAMHRRLLAVSDKRMVLGCALTVFAVGAAVAVAAPTWTILLTARAFQGGSAAIVVTACLPVLLSQLVDRQVQMLPLWAASTTIGALFIHAAGAWLVHTAGWRALLAPGLITATVTIFMLAAVPRPRRGKHLKPASANDQNADTVMLPRALLVELRSALVEVADSAEQSLPNHEAGPVAPSPLSPYVPYPARGLNGRRPALLPPSGDLHGQ</sequence>
<proteinExistence type="predicted"/>
<keyword evidence="4 7" id="KW-1133">Transmembrane helix</keyword>
<evidence type="ECO:0000256" key="6">
    <source>
        <dbReference type="SAM" id="MobiDB-lite"/>
    </source>
</evidence>
<dbReference type="PROSITE" id="PS50850">
    <property type="entry name" value="MFS"/>
    <property type="match status" value="1"/>
</dbReference>
<dbReference type="InterPro" id="IPR011701">
    <property type="entry name" value="MFS"/>
</dbReference>
<dbReference type="Pfam" id="PF07690">
    <property type="entry name" value="MFS_1"/>
    <property type="match status" value="1"/>
</dbReference>
<organism evidence="9 10">
    <name type="scientific">Streptosporangium lutulentum</name>
    <dbReference type="NCBI Taxonomy" id="1461250"/>
    <lineage>
        <taxon>Bacteria</taxon>
        <taxon>Bacillati</taxon>
        <taxon>Actinomycetota</taxon>
        <taxon>Actinomycetes</taxon>
        <taxon>Streptosporangiales</taxon>
        <taxon>Streptosporangiaceae</taxon>
        <taxon>Streptosporangium</taxon>
    </lineage>
</organism>
<feature type="transmembrane region" description="Helical" evidence="7">
    <location>
        <begin position="96"/>
        <end position="115"/>
    </location>
</feature>
<comment type="caution">
    <text evidence="9">The sequence shown here is derived from an EMBL/GenBank/DDBJ whole genome shotgun (WGS) entry which is preliminary data.</text>
</comment>
<feature type="transmembrane region" description="Helical" evidence="7">
    <location>
        <begin position="36"/>
        <end position="54"/>
    </location>
</feature>
<comment type="subcellular location">
    <subcellularLocation>
        <location evidence="1">Cell inner membrane</location>
        <topology evidence="1">Multi-pass membrane protein</topology>
    </subcellularLocation>
</comment>
<evidence type="ECO:0000256" key="3">
    <source>
        <dbReference type="ARBA" id="ARBA00022692"/>
    </source>
</evidence>
<feature type="domain" description="Major facilitator superfamily (MFS) profile" evidence="8">
    <location>
        <begin position="1"/>
        <end position="261"/>
    </location>
</feature>